<evidence type="ECO:0000313" key="1">
    <source>
        <dbReference type="EMBL" id="CAI3971264.1"/>
    </source>
</evidence>
<dbReference type="EMBL" id="OX359470">
    <property type="protein sequence ID" value="CAI3971264.1"/>
    <property type="molecule type" value="Genomic_DNA"/>
</dbReference>
<gene>
    <name evidence="1" type="ORF">ORM20_00215</name>
</gene>
<name>A0A9N6ZF41_9VIRU</name>
<protein>
    <submittedName>
        <fullName evidence="1">Head-tail adaptor Ad2</fullName>
    </submittedName>
</protein>
<proteinExistence type="predicted"/>
<accession>A0A9N6ZF41</accession>
<organism evidence="1">
    <name type="scientific">Ochrobactrum phage ORM_20</name>
    <dbReference type="NCBI Taxonomy" id="2985243"/>
    <lineage>
        <taxon>Viruses</taxon>
    </lineage>
</organism>
<reference evidence="1" key="1">
    <citation type="submission" date="2022-10" db="EMBL/GenBank/DDBJ databases">
        <authorList>
            <person name="Meaden S."/>
        </authorList>
    </citation>
    <scope>NUCLEOTIDE SEQUENCE</scope>
</reference>
<sequence length="251" mass="29133">MSSVKPTNKKELIRNVLGRLGHPDIHVPVTQEQLEHRAHDALYKYVENHYHSTTKAYLRFEITEELLSSKTIRMPDFVVGVDQVLSYKMNDYLYRTDAYGTSMWSLLSKNHFGQSTTLSKVDIYLYERELSEWENIFQTMPKFVFSRTAHELTIEGGNFRMNLGSFMLIRCTISLEDYDGDFFSNSWLLRYFEALVRIQWGENVNNWTDMGLPGGVKANGPGILARGEKMKEELERELEDMAFFETGIVIG</sequence>